<accession>A0A7V0T4W7</accession>
<evidence type="ECO:0000256" key="3">
    <source>
        <dbReference type="ARBA" id="ARBA00023125"/>
    </source>
</evidence>
<dbReference type="GO" id="GO:0003677">
    <property type="term" value="F:DNA binding"/>
    <property type="evidence" value="ECO:0007669"/>
    <property type="project" value="UniProtKB-KW"/>
</dbReference>
<sequence>MRRALGKGIKAIIPEETRRELAAEARTIPLTEIRPNPFQPRRRVEDDIEDLTVSVREKGVLQPVVVRRRRDGYELVMGERRFRAAVRAGLTEIPAVVRSATDGEMLELALVENVQRRNLNPIDEALAYKRLADEFGLSQEEIAAKVGRDRSTVANALRLLGLPFKVRDAVAAGLLSAGHARALLQLSVRREQVELAERIIRDGLSVRQAEAICAGPAGTGRRRRKEKDVHVREVEERLQQRLGTKVEVADSGKGSGRVVVRYHSWEDLERMVRLITGG</sequence>
<reference evidence="5" key="1">
    <citation type="journal article" date="2020" name="mSystems">
        <title>Genome- and Community-Level Interaction Insights into Carbon Utilization and Element Cycling Functions of Hydrothermarchaeota in Hydrothermal Sediment.</title>
        <authorList>
            <person name="Zhou Z."/>
            <person name="Liu Y."/>
            <person name="Xu W."/>
            <person name="Pan J."/>
            <person name="Luo Z.H."/>
            <person name="Li M."/>
        </authorList>
    </citation>
    <scope>NUCLEOTIDE SEQUENCE [LARGE SCALE GENOMIC DNA]</scope>
    <source>
        <strain evidence="5">SpSt-1182</strain>
    </source>
</reference>
<dbReference type="PANTHER" id="PTHR33375">
    <property type="entry name" value="CHROMOSOME-PARTITIONING PROTEIN PARB-RELATED"/>
    <property type="match status" value="1"/>
</dbReference>
<evidence type="ECO:0000256" key="2">
    <source>
        <dbReference type="ARBA" id="ARBA00022829"/>
    </source>
</evidence>
<dbReference type="CDD" id="cd16393">
    <property type="entry name" value="SPO0J_N"/>
    <property type="match status" value="1"/>
</dbReference>
<dbReference type="SUPFAM" id="SSF109709">
    <property type="entry name" value="KorB DNA-binding domain-like"/>
    <property type="match status" value="1"/>
</dbReference>
<dbReference type="InterPro" id="IPR050336">
    <property type="entry name" value="Chromosome_partition/occlusion"/>
</dbReference>
<dbReference type="EMBL" id="DSBX01000124">
    <property type="protein sequence ID" value="HDQ99269.1"/>
    <property type="molecule type" value="Genomic_DNA"/>
</dbReference>
<dbReference type="InterPro" id="IPR036086">
    <property type="entry name" value="ParB/Sulfiredoxin_sf"/>
</dbReference>
<feature type="domain" description="ParB-like N-terminal" evidence="4">
    <location>
        <begin position="26"/>
        <end position="114"/>
    </location>
</feature>
<evidence type="ECO:0000259" key="4">
    <source>
        <dbReference type="SMART" id="SM00470"/>
    </source>
</evidence>
<dbReference type="InterPro" id="IPR004437">
    <property type="entry name" value="ParB/RepB/Spo0J"/>
</dbReference>
<dbReference type="GO" id="GO:0005694">
    <property type="term" value="C:chromosome"/>
    <property type="evidence" value="ECO:0007669"/>
    <property type="project" value="TreeGrafter"/>
</dbReference>
<protein>
    <submittedName>
        <fullName evidence="5">ParB/RepB/Spo0J family partition protein</fullName>
    </submittedName>
</protein>
<dbReference type="Gene3D" id="1.10.10.2830">
    <property type="match status" value="1"/>
</dbReference>
<dbReference type="FunFam" id="3.90.1530.30:FF:000001">
    <property type="entry name" value="Chromosome partitioning protein ParB"/>
    <property type="match status" value="1"/>
</dbReference>
<dbReference type="AlphaFoldDB" id="A0A7V0T4W7"/>
<dbReference type="PANTHER" id="PTHR33375:SF1">
    <property type="entry name" value="CHROMOSOME-PARTITIONING PROTEIN PARB-RELATED"/>
    <property type="match status" value="1"/>
</dbReference>
<dbReference type="FunFam" id="1.10.10.2830:FF:000001">
    <property type="entry name" value="Chromosome partitioning protein ParB"/>
    <property type="match status" value="1"/>
</dbReference>
<name>A0A7V0T4W7_UNCW3</name>
<dbReference type="Pfam" id="PF23552">
    <property type="entry name" value="ParB_C"/>
    <property type="match status" value="1"/>
</dbReference>
<keyword evidence="3" id="KW-0238">DNA-binding</keyword>
<dbReference type="SMART" id="SM00470">
    <property type="entry name" value="ParB"/>
    <property type="match status" value="1"/>
</dbReference>
<dbReference type="Pfam" id="PF02195">
    <property type="entry name" value="ParB_N"/>
    <property type="match status" value="1"/>
</dbReference>
<gene>
    <name evidence="5" type="ORF">ENN51_03155</name>
</gene>
<dbReference type="GO" id="GO:0007059">
    <property type="term" value="P:chromosome segregation"/>
    <property type="evidence" value="ECO:0007669"/>
    <property type="project" value="UniProtKB-KW"/>
</dbReference>
<proteinExistence type="inferred from homology"/>
<dbReference type="SUPFAM" id="SSF110849">
    <property type="entry name" value="ParB/Sulfiredoxin"/>
    <property type="match status" value="1"/>
</dbReference>
<dbReference type="Pfam" id="PF17762">
    <property type="entry name" value="HTH_ParB"/>
    <property type="match status" value="1"/>
</dbReference>
<evidence type="ECO:0000313" key="5">
    <source>
        <dbReference type="EMBL" id="HDQ99269.1"/>
    </source>
</evidence>
<organism evidence="5">
    <name type="scientific">candidate division WOR-3 bacterium</name>
    <dbReference type="NCBI Taxonomy" id="2052148"/>
    <lineage>
        <taxon>Bacteria</taxon>
        <taxon>Bacteria division WOR-3</taxon>
    </lineage>
</organism>
<comment type="similarity">
    <text evidence="1">Belongs to the ParB family.</text>
</comment>
<dbReference type="InterPro" id="IPR003115">
    <property type="entry name" value="ParB_N"/>
</dbReference>
<dbReference type="NCBIfam" id="TIGR00180">
    <property type="entry name" value="parB_part"/>
    <property type="match status" value="1"/>
</dbReference>
<keyword evidence="2" id="KW-0159">Chromosome partition</keyword>
<comment type="caution">
    <text evidence="5">The sequence shown here is derived from an EMBL/GenBank/DDBJ whole genome shotgun (WGS) entry which is preliminary data.</text>
</comment>
<dbReference type="Gene3D" id="3.90.1530.30">
    <property type="match status" value="1"/>
</dbReference>
<dbReference type="GO" id="GO:0045881">
    <property type="term" value="P:positive regulation of sporulation resulting in formation of a cellular spore"/>
    <property type="evidence" value="ECO:0007669"/>
    <property type="project" value="TreeGrafter"/>
</dbReference>
<dbReference type="Proteomes" id="UP000885672">
    <property type="component" value="Unassembled WGS sequence"/>
</dbReference>
<evidence type="ECO:0000256" key="1">
    <source>
        <dbReference type="ARBA" id="ARBA00006295"/>
    </source>
</evidence>
<dbReference type="InterPro" id="IPR057240">
    <property type="entry name" value="ParB_dimer_C"/>
</dbReference>
<dbReference type="InterPro" id="IPR041468">
    <property type="entry name" value="HTH_ParB/Spo0J"/>
</dbReference>